<evidence type="ECO:0000259" key="2">
    <source>
        <dbReference type="Pfam" id="PF23117"/>
    </source>
</evidence>
<protein>
    <submittedName>
        <fullName evidence="3">DpnD protein</fullName>
    </submittedName>
</protein>
<sequence length="144" mass="17038">MNIEIIETLSKIVTIDASTVEEGINQVDQLYRNEEIILDTNDYLSTEYVPLDMINVNSSKDKVAPSEVYEFVKLFWPNWDNEEDAESLSAMIYTLSDPDCIRWMSENLEFFDQDLFEYDYHPEWLDSIEHRLLLIQELLSNRTN</sequence>
<dbReference type="RefSeq" id="WP_126406823.1">
    <property type="nucleotide sequence ID" value="NZ_CABEID010000001.1"/>
</dbReference>
<feature type="domain" description="DpnD N-terminal" evidence="2">
    <location>
        <begin position="60"/>
        <end position="140"/>
    </location>
</feature>
<dbReference type="AlphaFoldDB" id="A0A4U9YQ81"/>
<dbReference type="EMBL" id="CABEID010000001">
    <property type="protein sequence ID" value="VTS28786.1"/>
    <property type="molecule type" value="Genomic_DNA"/>
</dbReference>
<evidence type="ECO:0000313" key="3">
    <source>
        <dbReference type="EMBL" id="VTS28786.1"/>
    </source>
</evidence>
<reference evidence="3 4" key="1">
    <citation type="submission" date="2019-05" db="EMBL/GenBank/DDBJ databases">
        <authorList>
            <consortium name="Pathogen Informatics"/>
        </authorList>
    </citation>
    <scope>NUCLEOTIDE SEQUENCE [LARGE SCALE GENOMIC DNA]</scope>
    <source>
        <strain evidence="3 4">NCTC11062</strain>
    </source>
</reference>
<name>A0A4U9YQ81_STRAP</name>
<feature type="domain" description="DpnD/PcfM-like C-terminal" evidence="1">
    <location>
        <begin position="2"/>
        <end position="43"/>
    </location>
</feature>
<evidence type="ECO:0000313" key="4">
    <source>
        <dbReference type="Proteomes" id="UP000403538"/>
    </source>
</evidence>
<dbReference type="InterPro" id="IPR056487">
    <property type="entry name" value="DpnD_N"/>
</dbReference>
<proteinExistence type="predicted"/>
<dbReference type="InterPro" id="IPR025575">
    <property type="entry name" value="DpnD/PcfM_C"/>
</dbReference>
<organism evidence="3 4">
    <name type="scientific">Streptococcus anginosus</name>
    <dbReference type="NCBI Taxonomy" id="1328"/>
    <lineage>
        <taxon>Bacteria</taxon>
        <taxon>Bacillati</taxon>
        <taxon>Bacillota</taxon>
        <taxon>Bacilli</taxon>
        <taxon>Lactobacillales</taxon>
        <taxon>Streptococcaceae</taxon>
        <taxon>Streptococcus</taxon>
        <taxon>Streptococcus anginosus group</taxon>
    </lineage>
</organism>
<dbReference type="Pfam" id="PF14207">
    <property type="entry name" value="DpnD-PcfM"/>
    <property type="match status" value="1"/>
</dbReference>
<gene>
    <name evidence="3" type="primary">dpnD</name>
    <name evidence="3" type="ORF">NCTC11062_00715</name>
</gene>
<evidence type="ECO:0000259" key="1">
    <source>
        <dbReference type="Pfam" id="PF14207"/>
    </source>
</evidence>
<dbReference type="Proteomes" id="UP000403538">
    <property type="component" value="Unassembled WGS sequence"/>
</dbReference>
<dbReference type="Pfam" id="PF23117">
    <property type="entry name" value="DpnD_N"/>
    <property type="match status" value="1"/>
</dbReference>
<accession>A0A4U9YQ81</accession>